<dbReference type="GO" id="GO:0003779">
    <property type="term" value="F:actin binding"/>
    <property type="evidence" value="ECO:0007669"/>
    <property type="project" value="InterPro"/>
</dbReference>
<feature type="region of interest" description="Disordered" evidence="1">
    <location>
        <begin position="213"/>
        <end position="233"/>
    </location>
</feature>
<name>A0AAV7JX23_9METZ</name>
<evidence type="ECO:0000313" key="3">
    <source>
        <dbReference type="EMBL" id="KAI6652885.1"/>
    </source>
</evidence>
<gene>
    <name evidence="3" type="ORF">LOD99_4271</name>
</gene>
<feature type="region of interest" description="Disordered" evidence="1">
    <location>
        <begin position="1"/>
        <end position="176"/>
    </location>
</feature>
<dbReference type="EMBL" id="JAKMXF010000297">
    <property type="protein sequence ID" value="KAI6652885.1"/>
    <property type="molecule type" value="Genomic_DNA"/>
</dbReference>
<protein>
    <submittedName>
        <fullName evidence="3">Wiskott-Aldrich syndrome protein family member 2-like</fullName>
    </submittedName>
</protein>
<feature type="compositionally biased region" description="Basic and acidic residues" evidence="1">
    <location>
        <begin position="213"/>
        <end position="222"/>
    </location>
</feature>
<proteinExistence type="predicted"/>
<dbReference type="Gene3D" id="6.10.280.150">
    <property type="match status" value="1"/>
</dbReference>
<comment type="caution">
    <text evidence="3">The sequence shown here is derived from an EMBL/GenBank/DDBJ whole genome shotgun (WGS) entry which is preliminary data.</text>
</comment>
<dbReference type="AlphaFoldDB" id="A0AAV7JX23"/>
<keyword evidence="4" id="KW-1185">Reference proteome</keyword>
<accession>A0AAV7JX23</accession>
<feature type="compositionally biased region" description="Pro residues" evidence="1">
    <location>
        <begin position="93"/>
        <end position="106"/>
    </location>
</feature>
<sequence>MKQKAAPSPSVPIHDGATVDTNESSKVHVEENGIENNPSPKLSRSHSPQAVAPPHHPTNTPPSAPYVPSDPIPTDSMTSETGHRHPKRSAPSAPAPVPPSSLPPQPSSTTPTYSPPTPATSTYCQPPPPPQQPREPSPPPANIPAPPPNMPNVPDDLPPSPPLPADSTIDARSSILGEMGAARDMLKTVEKKTAPIDARDGLLLSIKQGTTLRKVEKRKEEPPQPSRGNDVASILARRIAIEISDSDSEYDDDYSDDEDWDTN</sequence>
<evidence type="ECO:0000256" key="1">
    <source>
        <dbReference type="SAM" id="MobiDB-lite"/>
    </source>
</evidence>
<feature type="compositionally biased region" description="Polar residues" evidence="1">
    <location>
        <begin position="34"/>
        <end position="48"/>
    </location>
</feature>
<feature type="compositionally biased region" description="Pro residues" evidence="1">
    <location>
        <begin position="125"/>
        <end position="164"/>
    </location>
</feature>
<evidence type="ECO:0000259" key="2">
    <source>
        <dbReference type="PROSITE" id="PS51082"/>
    </source>
</evidence>
<dbReference type="Proteomes" id="UP001165289">
    <property type="component" value="Unassembled WGS sequence"/>
</dbReference>
<organism evidence="3 4">
    <name type="scientific">Oopsacas minuta</name>
    <dbReference type="NCBI Taxonomy" id="111878"/>
    <lineage>
        <taxon>Eukaryota</taxon>
        <taxon>Metazoa</taxon>
        <taxon>Porifera</taxon>
        <taxon>Hexactinellida</taxon>
        <taxon>Hexasterophora</taxon>
        <taxon>Lyssacinosida</taxon>
        <taxon>Leucopsacidae</taxon>
        <taxon>Oopsacas</taxon>
    </lineage>
</organism>
<evidence type="ECO:0000313" key="4">
    <source>
        <dbReference type="Proteomes" id="UP001165289"/>
    </source>
</evidence>
<dbReference type="PROSITE" id="PS51082">
    <property type="entry name" value="WH2"/>
    <property type="match status" value="1"/>
</dbReference>
<feature type="domain" description="WH2" evidence="2">
    <location>
        <begin position="198"/>
        <end position="215"/>
    </location>
</feature>
<reference evidence="3 4" key="1">
    <citation type="journal article" date="2023" name="BMC Biol.">
        <title>The compact genome of the sponge Oopsacas minuta (Hexactinellida) is lacking key metazoan core genes.</title>
        <authorList>
            <person name="Santini S."/>
            <person name="Schenkelaars Q."/>
            <person name="Jourda C."/>
            <person name="Duchesne M."/>
            <person name="Belahbib H."/>
            <person name="Rocher C."/>
            <person name="Selva M."/>
            <person name="Riesgo A."/>
            <person name="Vervoort M."/>
            <person name="Leys S.P."/>
            <person name="Kodjabachian L."/>
            <person name="Le Bivic A."/>
            <person name="Borchiellini C."/>
            <person name="Claverie J.M."/>
            <person name="Renard E."/>
        </authorList>
    </citation>
    <scope>NUCLEOTIDE SEQUENCE [LARGE SCALE GENOMIC DNA]</scope>
    <source>
        <strain evidence="3">SPO-2</strain>
    </source>
</reference>
<dbReference type="InterPro" id="IPR003124">
    <property type="entry name" value="WH2_dom"/>
</dbReference>
<dbReference type="PRINTS" id="PR01217">
    <property type="entry name" value="PRICHEXTENSN"/>
</dbReference>
<feature type="compositionally biased region" description="Pro residues" evidence="1">
    <location>
        <begin position="54"/>
        <end position="71"/>
    </location>
</feature>